<protein>
    <submittedName>
        <fullName evidence="1">Uncharacterized protein</fullName>
    </submittedName>
</protein>
<evidence type="ECO:0000313" key="2">
    <source>
        <dbReference type="EMBL" id="GET04372.1"/>
    </source>
</evidence>
<gene>
    <name evidence="2" type="ORF">RCL2_003067400</name>
    <name evidence="1" type="ORF">RclHR1_05580029</name>
</gene>
<accession>A0A2Z6RP17</accession>
<dbReference type="AlphaFoldDB" id="A0A2Z6RP17"/>
<comment type="caution">
    <text evidence="1">The sequence shown here is derived from an EMBL/GenBank/DDBJ whole genome shotgun (WGS) entry which is preliminary data.</text>
</comment>
<sequence length="82" mass="9521">MIGEYSCPFLCNTGKACGNPCIHPEECRFHWKSKKWLPCSNCGKPTASACGRCPLHIRGYYVTRHYNRLRLESLRSEMQERL</sequence>
<dbReference type="EMBL" id="BEXD01003935">
    <property type="protein sequence ID" value="GBC04244.1"/>
    <property type="molecule type" value="Genomic_DNA"/>
</dbReference>
<dbReference type="Proteomes" id="UP000247702">
    <property type="component" value="Unassembled WGS sequence"/>
</dbReference>
<organism evidence="1 3">
    <name type="scientific">Rhizophagus clarus</name>
    <dbReference type="NCBI Taxonomy" id="94130"/>
    <lineage>
        <taxon>Eukaryota</taxon>
        <taxon>Fungi</taxon>
        <taxon>Fungi incertae sedis</taxon>
        <taxon>Mucoromycota</taxon>
        <taxon>Glomeromycotina</taxon>
        <taxon>Glomeromycetes</taxon>
        <taxon>Glomerales</taxon>
        <taxon>Glomeraceae</taxon>
        <taxon>Rhizophagus</taxon>
    </lineage>
</organism>
<dbReference type="OrthoDB" id="2430838at2759"/>
<evidence type="ECO:0000313" key="3">
    <source>
        <dbReference type="Proteomes" id="UP000247702"/>
    </source>
</evidence>
<reference evidence="2" key="2">
    <citation type="submission" date="2019-10" db="EMBL/GenBank/DDBJ databases">
        <title>Conservation and host-specific expression of non-tandemly repeated heterogenous ribosome RNA gene in arbuscular mycorrhizal fungi.</title>
        <authorList>
            <person name="Maeda T."/>
            <person name="Kobayashi Y."/>
            <person name="Nakagawa T."/>
            <person name="Ezawa T."/>
            <person name="Yamaguchi K."/>
            <person name="Bino T."/>
            <person name="Nishimoto Y."/>
            <person name="Shigenobu S."/>
            <person name="Kawaguchi M."/>
        </authorList>
    </citation>
    <scope>NUCLEOTIDE SEQUENCE</scope>
    <source>
        <strain evidence="2">HR1</strain>
    </source>
</reference>
<dbReference type="EMBL" id="BLAL01000356">
    <property type="protein sequence ID" value="GET04372.1"/>
    <property type="molecule type" value="Genomic_DNA"/>
</dbReference>
<reference evidence="1 3" key="1">
    <citation type="submission" date="2017-11" db="EMBL/GenBank/DDBJ databases">
        <title>The genome of Rhizophagus clarus HR1 reveals common genetic basis of auxotrophy among arbuscular mycorrhizal fungi.</title>
        <authorList>
            <person name="Kobayashi Y."/>
        </authorList>
    </citation>
    <scope>NUCLEOTIDE SEQUENCE [LARGE SCALE GENOMIC DNA]</scope>
    <source>
        <strain evidence="1 3">HR1</strain>
    </source>
</reference>
<evidence type="ECO:0000313" key="1">
    <source>
        <dbReference type="EMBL" id="GBC04244.1"/>
    </source>
</evidence>
<proteinExistence type="predicted"/>
<dbReference type="Proteomes" id="UP000615446">
    <property type="component" value="Unassembled WGS sequence"/>
</dbReference>
<keyword evidence="3" id="KW-1185">Reference proteome</keyword>
<name>A0A2Z6RP17_9GLOM</name>